<gene>
    <name evidence="1" type="ORF">SK128_018027</name>
</gene>
<comment type="caution">
    <text evidence="1">The sequence shown here is derived from an EMBL/GenBank/DDBJ whole genome shotgun (WGS) entry which is preliminary data.</text>
</comment>
<proteinExistence type="predicted"/>
<evidence type="ECO:0000313" key="1">
    <source>
        <dbReference type="EMBL" id="KAK7069717.1"/>
    </source>
</evidence>
<organism evidence="1 2">
    <name type="scientific">Halocaridina rubra</name>
    <name type="common">Hawaiian red shrimp</name>
    <dbReference type="NCBI Taxonomy" id="373956"/>
    <lineage>
        <taxon>Eukaryota</taxon>
        <taxon>Metazoa</taxon>
        <taxon>Ecdysozoa</taxon>
        <taxon>Arthropoda</taxon>
        <taxon>Crustacea</taxon>
        <taxon>Multicrustacea</taxon>
        <taxon>Malacostraca</taxon>
        <taxon>Eumalacostraca</taxon>
        <taxon>Eucarida</taxon>
        <taxon>Decapoda</taxon>
        <taxon>Pleocyemata</taxon>
        <taxon>Caridea</taxon>
        <taxon>Atyoidea</taxon>
        <taxon>Atyidae</taxon>
        <taxon>Halocaridina</taxon>
    </lineage>
</organism>
<name>A0AAN8WPA8_HALRR</name>
<dbReference type="AlphaFoldDB" id="A0AAN8WPA8"/>
<reference evidence="1 2" key="1">
    <citation type="submission" date="2023-11" db="EMBL/GenBank/DDBJ databases">
        <title>Halocaridina rubra genome assembly.</title>
        <authorList>
            <person name="Smith C."/>
        </authorList>
    </citation>
    <scope>NUCLEOTIDE SEQUENCE [LARGE SCALE GENOMIC DNA]</scope>
    <source>
        <strain evidence="1">EP-1</strain>
        <tissue evidence="1">Whole</tissue>
    </source>
</reference>
<evidence type="ECO:0000313" key="2">
    <source>
        <dbReference type="Proteomes" id="UP001381693"/>
    </source>
</evidence>
<feature type="non-terminal residue" evidence="1">
    <location>
        <position position="71"/>
    </location>
</feature>
<accession>A0AAN8WPA8</accession>
<protein>
    <submittedName>
        <fullName evidence="1">Uncharacterized protein</fullName>
    </submittedName>
</protein>
<keyword evidence="2" id="KW-1185">Reference proteome</keyword>
<dbReference type="Proteomes" id="UP001381693">
    <property type="component" value="Unassembled WGS sequence"/>
</dbReference>
<dbReference type="EMBL" id="JAXCGZ010015923">
    <property type="protein sequence ID" value="KAK7069717.1"/>
    <property type="molecule type" value="Genomic_DNA"/>
</dbReference>
<sequence>MITKSMRYHYSTEGTVDMNALRWFGHVERMDDERLLKKVMNARVDGRNARGRPSFGWMDGVRRALNDRRMD</sequence>